<dbReference type="AlphaFoldDB" id="A0A804PSM5"/>
<protein>
    <submittedName>
        <fullName evidence="3">Uncharacterized protein</fullName>
    </submittedName>
</protein>
<keyword evidence="4" id="KW-1185">Reference proteome</keyword>
<evidence type="ECO:0000313" key="3">
    <source>
        <dbReference type="EnsemblPlants" id="Zm00001eb265100_P001"/>
    </source>
</evidence>
<dbReference type="EnsemblPlants" id="Zm00001eb265100_T001">
    <property type="protein sequence ID" value="Zm00001eb265100_P001"/>
    <property type="gene ID" value="Zm00001eb265100"/>
</dbReference>
<keyword evidence="2" id="KW-0812">Transmembrane</keyword>
<reference evidence="3" key="3">
    <citation type="submission" date="2021-05" db="UniProtKB">
        <authorList>
            <consortium name="EnsemblPlants"/>
        </authorList>
    </citation>
    <scope>IDENTIFICATION</scope>
    <source>
        <strain evidence="3">cv. B73</strain>
    </source>
</reference>
<name>A0A804PSM5_MAIZE</name>
<dbReference type="Proteomes" id="UP000007305">
    <property type="component" value="Chromosome 6"/>
</dbReference>
<feature type="transmembrane region" description="Helical" evidence="2">
    <location>
        <begin position="167"/>
        <end position="190"/>
    </location>
</feature>
<sequence>MDELVAWRARARETIDRWMMHHACRSTQHDTSAVGAAELGEQRGDELVAALLALLCARAQGVLALPPAAHEREALLAQRDHGGAPLLLARPALGLARLGGLRPALLHLGLPAHELPQHGLHLALPRRGPSGGGARLLPPALLRAGPAARVRRSRQAPAGLLVARRGLFVLVLFVVVNIGGVVPLAGAFVVQRRRRRRADALALGPLPLQCLRALGPGVEYPPHLVVERELRPRLLLLRGGRVGRGGGGGGLGALEPGDEVLPLGLALVRGAREALRVEARGDGLPERLVALGGEEGVIEVGAHGEEGGRLGVGPLREALPLEARAGGGGDGGQLRGRGRQGKVRRRRGEERVVGIGEGAVEVVEGIHGGGARWGWLDLDAGGGRRRTAAKVERRDDVIEAKGGVRAVRSVVGIGMEMEVKSRRGEERQPGWPWPCRTRDQDQ</sequence>
<evidence type="ECO:0000256" key="2">
    <source>
        <dbReference type="SAM" id="Phobius"/>
    </source>
</evidence>
<accession>A0A804PSM5</accession>
<keyword evidence="2" id="KW-1133">Transmembrane helix</keyword>
<dbReference type="Gramene" id="Zm00001eb265100_T001">
    <property type="protein sequence ID" value="Zm00001eb265100_P001"/>
    <property type="gene ID" value="Zm00001eb265100"/>
</dbReference>
<reference evidence="3" key="2">
    <citation type="submission" date="2019-07" db="EMBL/GenBank/DDBJ databases">
        <authorList>
            <person name="Seetharam A."/>
            <person name="Woodhouse M."/>
            <person name="Cannon E."/>
        </authorList>
    </citation>
    <scope>NUCLEOTIDE SEQUENCE [LARGE SCALE GENOMIC DNA]</scope>
    <source>
        <strain evidence="3">cv. B73</strain>
    </source>
</reference>
<feature type="region of interest" description="Disordered" evidence="1">
    <location>
        <begin position="420"/>
        <end position="442"/>
    </location>
</feature>
<feature type="compositionally biased region" description="Gly residues" evidence="1">
    <location>
        <begin position="325"/>
        <end position="335"/>
    </location>
</feature>
<keyword evidence="2" id="KW-0472">Membrane</keyword>
<feature type="region of interest" description="Disordered" evidence="1">
    <location>
        <begin position="323"/>
        <end position="345"/>
    </location>
</feature>
<evidence type="ECO:0000313" key="4">
    <source>
        <dbReference type="Proteomes" id="UP000007305"/>
    </source>
</evidence>
<evidence type="ECO:0000256" key="1">
    <source>
        <dbReference type="SAM" id="MobiDB-lite"/>
    </source>
</evidence>
<proteinExistence type="predicted"/>
<organism evidence="3 4">
    <name type="scientific">Zea mays</name>
    <name type="common">Maize</name>
    <dbReference type="NCBI Taxonomy" id="4577"/>
    <lineage>
        <taxon>Eukaryota</taxon>
        <taxon>Viridiplantae</taxon>
        <taxon>Streptophyta</taxon>
        <taxon>Embryophyta</taxon>
        <taxon>Tracheophyta</taxon>
        <taxon>Spermatophyta</taxon>
        <taxon>Magnoliopsida</taxon>
        <taxon>Liliopsida</taxon>
        <taxon>Poales</taxon>
        <taxon>Poaceae</taxon>
        <taxon>PACMAD clade</taxon>
        <taxon>Panicoideae</taxon>
        <taxon>Andropogonodae</taxon>
        <taxon>Andropogoneae</taxon>
        <taxon>Tripsacinae</taxon>
        <taxon>Zea</taxon>
    </lineage>
</organism>
<reference evidence="4" key="1">
    <citation type="journal article" date="2009" name="Science">
        <title>The B73 maize genome: complexity, diversity, and dynamics.</title>
        <authorList>
            <person name="Schnable P.S."/>
            <person name="Ware D."/>
            <person name="Fulton R.S."/>
            <person name="Stein J.C."/>
            <person name="Wei F."/>
            <person name="Pasternak S."/>
            <person name="Liang C."/>
            <person name="Zhang J."/>
            <person name="Fulton L."/>
            <person name="Graves T.A."/>
            <person name="Minx P."/>
            <person name="Reily A.D."/>
            <person name="Courtney L."/>
            <person name="Kruchowski S.S."/>
            <person name="Tomlinson C."/>
            <person name="Strong C."/>
            <person name="Delehaunty K."/>
            <person name="Fronick C."/>
            <person name="Courtney B."/>
            <person name="Rock S.M."/>
            <person name="Belter E."/>
            <person name="Du F."/>
            <person name="Kim K."/>
            <person name="Abbott R.M."/>
            <person name="Cotton M."/>
            <person name="Levy A."/>
            <person name="Marchetto P."/>
            <person name="Ochoa K."/>
            <person name="Jackson S.M."/>
            <person name="Gillam B."/>
            <person name="Chen W."/>
            <person name="Yan L."/>
            <person name="Higginbotham J."/>
            <person name="Cardenas M."/>
            <person name="Waligorski J."/>
            <person name="Applebaum E."/>
            <person name="Phelps L."/>
            <person name="Falcone J."/>
            <person name="Kanchi K."/>
            <person name="Thane T."/>
            <person name="Scimone A."/>
            <person name="Thane N."/>
            <person name="Henke J."/>
            <person name="Wang T."/>
            <person name="Ruppert J."/>
            <person name="Shah N."/>
            <person name="Rotter K."/>
            <person name="Hodges J."/>
            <person name="Ingenthron E."/>
            <person name="Cordes M."/>
            <person name="Kohlberg S."/>
            <person name="Sgro J."/>
            <person name="Delgado B."/>
            <person name="Mead K."/>
            <person name="Chinwalla A."/>
            <person name="Leonard S."/>
            <person name="Crouse K."/>
            <person name="Collura K."/>
            <person name="Kudrna D."/>
            <person name="Currie J."/>
            <person name="He R."/>
            <person name="Angelova A."/>
            <person name="Rajasekar S."/>
            <person name="Mueller T."/>
            <person name="Lomeli R."/>
            <person name="Scara G."/>
            <person name="Ko A."/>
            <person name="Delaney K."/>
            <person name="Wissotski M."/>
            <person name="Lopez G."/>
            <person name="Campos D."/>
            <person name="Braidotti M."/>
            <person name="Ashley E."/>
            <person name="Golser W."/>
            <person name="Kim H."/>
            <person name="Lee S."/>
            <person name="Lin J."/>
            <person name="Dujmic Z."/>
            <person name="Kim W."/>
            <person name="Talag J."/>
            <person name="Zuccolo A."/>
            <person name="Fan C."/>
            <person name="Sebastian A."/>
            <person name="Kramer M."/>
            <person name="Spiegel L."/>
            <person name="Nascimento L."/>
            <person name="Zutavern T."/>
            <person name="Miller B."/>
            <person name="Ambroise C."/>
            <person name="Muller S."/>
            <person name="Spooner W."/>
            <person name="Narechania A."/>
            <person name="Ren L."/>
            <person name="Wei S."/>
            <person name="Kumari S."/>
            <person name="Faga B."/>
            <person name="Levy M.J."/>
            <person name="McMahan L."/>
            <person name="Van Buren P."/>
            <person name="Vaughn M.W."/>
            <person name="Ying K."/>
            <person name="Yeh C.-T."/>
            <person name="Emrich S.J."/>
            <person name="Jia Y."/>
            <person name="Kalyanaraman A."/>
            <person name="Hsia A.-P."/>
            <person name="Barbazuk W.B."/>
            <person name="Baucom R.S."/>
            <person name="Brutnell T.P."/>
            <person name="Carpita N.C."/>
            <person name="Chaparro C."/>
            <person name="Chia J.-M."/>
            <person name="Deragon J.-M."/>
            <person name="Estill J.C."/>
            <person name="Fu Y."/>
            <person name="Jeddeloh J.A."/>
            <person name="Han Y."/>
            <person name="Lee H."/>
            <person name="Li P."/>
            <person name="Lisch D.R."/>
            <person name="Liu S."/>
            <person name="Liu Z."/>
            <person name="Nagel D.H."/>
            <person name="McCann M.C."/>
            <person name="SanMiguel P."/>
            <person name="Myers A.M."/>
            <person name="Nettleton D."/>
            <person name="Nguyen J."/>
            <person name="Penning B.W."/>
            <person name="Ponnala L."/>
            <person name="Schneider K.L."/>
            <person name="Schwartz D.C."/>
            <person name="Sharma A."/>
            <person name="Soderlund C."/>
            <person name="Springer N.M."/>
            <person name="Sun Q."/>
            <person name="Wang H."/>
            <person name="Waterman M."/>
            <person name="Westerman R."/>
            <person name="Wolfgruber T.K."/>
            <person name="Yang L."/>
            <person name="Yu Y."/>
            <person name="Zhang L."/>
            <person name="Zhou S."/>
            <person name="Zhu Q."/>
            <person name="Bennetzen J.L."/>
            <person name="Dawe R.K."/>
            <person name="Jiang J."/>
            <person name="Jiang N."/>
            <person name="Presting G.G."/>
            <person name="Wessler S.R."/>
            <person name="Aluru S."/>
            <person name="Martienssen R.A."/>
            <person name="Clifton S.W."/>
            <person name="McCombie W.R."/>
            <person name="Wing R.A."/>
            <person name="Wilson R.K."/>
        </authorList>
    </citation>
    <scope>NUCLEOTIDE SEQUENCE [LARGE SCALE GENOMIC DNA]</scope>
    <source>
        <strain evidence="4">cv. B73</strain>
    </source>
</reference>
<dbReference type="InParanoid" id="A0A804PSM5"/>
<feature type="compositionally biased region" description="Basic residues" evidence="1">
    <location>
        <begin position="336"/>
        <end position="345"/>
    </location>
</feature>